<proteinExistence type="inferred from homology"/>
<dbReference type="Pfam" id="PF18052">
    <property type="entry name" value="Rx_N"/>
    <property type="match status" value="1"/>
</dbReference>
<dbReference type="InterPro" id="IPR041118">
    <property type="entry name" value="Rx_N"/>
</dbReference>
<dbReference type="Pfam" id="PF00931">
    <property type="entry name" value="NB-ARC"/>
    <property type="match status" value="1"/>
</dbReference>
<dbReference type="EMBL" id="SPHZ02000007">
    <property type="protein sequence ID" value="KAF0905609.1"/>
    <property type="molecule type" value="Genomic_DNA"/>
</dbReference>
<evidence type="ECO:0000259" key="6">
    <source>
        <dbReference type="Pfam" id="PF00931"/>
    </source>
</evidence>
<dbReference type="GO" id="GO:0006952">
    <property type="term" value="P:defense response"/>
    <property type="evidence" value="ECO:0007669"/>
    <property type="project" value="UniProtKB-KW"/>
</dbReference>
<dbReference type="Gene3D" id="1.20.5.4130">
    <property type="match status" value="1"/>
</dbReference>
<keyword evidence="5" id="KW-0611">Plant defense</keyword>
<sequence>MDTGISAARWVVGKALSPVSDGLVEAWAASRELGPNVDALKMELLYARAMLNNVRCREIHNLDLNELLHKLRALAYAADDVLDELDYFRIQDELDGTCEAADEHARGCVGNLFLHAHHTARDAAKLLGFSSCSCAASCCTWPHNTILAIGKRLHRSTSQPVDDYGLCVHDERERVKPTPKLKIDRVSLSKRMKIIVEQLQPVCAKVTTILNLELLGSNLRIAKSPPVTTPTSIEPTLYGRDTIRRSIIDSITRGKYCDEDLTVLPIVGPGGIGKTTLIQHIYNSQQVQDHFQIKHLSTYDT</sequence>
<dbReference type="PANTHER" id="PTHR33377">
    <property type="entry name" value="OS10G0134700 PROTEIN-RELATED"/>
    <property type="match status" value="1"/>
</dbReference>
<evidence type="ECO:0000256" key="2">
    <source>
        <dbReference type="ARBA" id="ARBA00022614"/>
    </source>
</evidence>
<protein>
    <recommendedName>
        <fullName evidence="10">Rx N-terminal domain-containing protein</fullName>
    </recommendedName>
</protein>
<evidence type="ECO:0000313" key="8">
    <source>
        <dbReference type="EMBL" id="KAF0905609.1"/>
    </source>
</evidence>
<dbReference type="Proteomes" id="UP000479710">
    <property type="component" value="Unassembled WGS sequence"/>
</dbReference>
<feature type="domain" description="NB-ARC" evidence="6">
    <location>
        <begin position="258"/>
        <end position="293"/>
    </location>
</feature>
<reference evidence="8 9" key="1">
    <citation type="submission" date="2019-11" db="EMBL/GenBank/DDBJ databases">
        <title>Whole genome sequence of Oryza granulata.</title>
        <authorList>
            <person name="Li W."/>
        </authorList>
    </citation>
    <scope>NUCLEOTIDE SEQUENCE [LARGE SCALE GENOMIC DNA]</scope>
    <source>
        <strain evidence="9">cv. Menghai</strain>
        <tissue evidence="8">Leaf</tissue>
    </source>
</reference>
<comment type="caution">
    <text evidence="8">The sequence shown here is derived from an EMBL/GenBank/DDBJ whole genome shotgun (WGS) entry which is preliminary data.</text>
</comment>
<evidence type="ECO:0000256" key="5">
    <source>
        <dbReference type="ARBA" id="ARBA00022821"/>
    </source>
</evidence>
<organism evidence="8 9">
    <name type="scientific">Oryza meyeriana var. granulata</name>
    <dbReference type="NCBI Taxonomy" id="110450"/>
    <lineage>
        <taxon>Eukaryota</taxon>
        <taxon>Viridiplantae</taxon>
        <taxon>Streptophyta</taxon>
        <taxon>Embryophyta</taxon>
        <taxon>Tracheophyta</taxon>
        <taxon>Spermatophyta</taxon>
        <taxon>Magnoliopsida</taxon>
        <taxon>Liliopsida</taxon>
        <taxon>Poales</taxon>
        <taxon>Poaceae</taxon>
        <taxon>BOP clade</taxon>
        <taxon>Oryzoideae</taxon>
        <taxon>Oryzeae</taxon>
        <taxon>Oryzinae</taxon>
        <taxon>Oryza</taxon>
        <taxon>Oryza meyeriana</taxon>
    </lineage>
</organism>
<dbReference type="GO" id="GO:0043531">
    <property type="term" value="F:ADP binding"/>
    <property type="evidence" value="ECO:0007669"/>
    <property type="project" value="InterPro"/>
</dbReference>
<keyword evidence="2" id="KW-0433">Leucine-rich repeat</keyword>
<dbReference type="PANTHER" id="PTHR33377:SF113">
    <property type="entry name" value="AAA+ ATPASE DOMAIN-CONTAINING PROTEIN"/>
    <property type="match status" value="1"/>
</dbReference>
<keyword evidence="4" id="KW-0547">Nucleotide-binding</keyword>
<keyword evidence="9" id="KW-1185">Reference proteome</keyword>
<evidence type="ECO:0008006" key="10">
    <source>
        <dbReference type="Google" id="ProtNLM"/>
    </source>
</evidence>
<dbReference type="AlphaFoldDB" id="A0A6G1CZQ1"/>
<dbReference type="SUPFAM" id="SSF52540">
    <property type="entry name" value="P-loop containing nucleoside triphosphate hydrolases"/>
    <property type="match status" value="1"/>
</dbReference>
<evidence type="ECO:0000313" key="9">
    <source>
        <dbReference type="Proteomes" id="UP000479710"/>
    </source>
</evidence>
<evidence type="ECO:0000256" key="3">
    <source>
        <dbReference type="ARBA" id="ARBA00022737"/>
    </source>
</evidence>
<dbReference type="InterPro" id="IPR027417">
    <property type="entry name" value="P-loop_NTPase"/>
</dbReference>
<name>A0A6G1CZQ1_9ORYZ</name>
<keyword evidence="3" id="KW-0677">Repeat</keyword>
<gene>
    <name evidence="8" type="ORF">E2562_007397</name>
</gene>
<evidence type="ECO:0000256" key="1">
    <source>
        <dbReference type="ARBA" id="ARBA00008894"/>
    </source>
</evidence>
<comment type="similarity">
    <text evidence="1">Belongs to the disease resistance NB-LRR family.</text>
</comment>
<dbReference type="InterPro" id="IPR002182">
    <property type="entry name" value="NB-ARC"/>
</dbReference>
<dbReference type="Gene3D" id="3.40.50.300">
    <property type="entry name" value="P-loop containing nucleotide triphosphate hydrolases"/>
    <property type="match status" value="1"/>
</dbReference>
<evidence type="ECO:0000259" key="7">
    <source>
        <dbReference type="Pfam" id="PF18052"/>
    </source>
</evidence>
<feature type="domain" description="Disease resistance N-terminal" evidence="7">
    <location>
        <begin position="11"/>
        <end position="93"/>
    </location>
</feature>
<evidence type="ECO:0000256" key="4">
    <source>
        <dbReference type="ARBA" id="ARBA00022741"/>
    </source>
</evidence>
<dbReference type="OrthoDB" id="693720at2759"/>
<accession>A0A6G1CZQ1</accession>